<keyword evidence="6" id="KW-0503">Monooxygenase</keyword>
<feature type="binding site" description="axial binding residue" evidence="7">
    <location>
        <position position="496"/>
    </location>
    <ligand>
        <name>heme</name>
        <dbReference type="ChEBI" id="CHEBI:30413"/>
    </ligand>
    <ligandPart>
        <name>Fe</name>
        <dbReference type="ChEBI" id="CHEBI:18248"/>
    </ligandPart>
</feature>
<dbReference type="PANTHER" id="PTHR24305">
    <property type="entry name" value="CYTOCHROME P450"/>
    <property type="match status" value="1"/>
</dbReference>
<comment type="cofactor">
    <cofactor evidence="1 7">
        <name>heme</name>
        <dbReference type="ChEBI" id="CHEBI:30413"/>
    </cofactor>
</comment>
<dbReference type="PRINTS" id="PR00385">
    <property type="entry name" value="P450"/>
</dbReference>
<dbReference type="AlphaFoldDB" id="A0A5N6XDX8"/>
<evidence type="ECO:0000256" key="3">
    <source>
        <dbReference type="ARBA" id="ARBA00022723"/>
    </source>
</evidence>
<evidence type="ECO:0000256" key="6">
    <source>
        <dbReference type="ARBA" id="ARBA00023033"/>
    </source>
</evidence>
<sequence>MDLNDSMVTAASSGILSGVLAGLVMHQFYKRWEPSIYEFLLHLLCFVVIHYYVLAPFINPISDHRTETIKALCGYLDALAISIAVYRLFLHPLRSYPGPISCRLTRFIASWHVLKRDSHKWMAELHRQYGDIVRVSPNELSYISASSVEWIHGAKANKLARGPFYAGDPNRPADSMLSTQDLNEHRWRRRGWERGFGTVQLKEYEPRVLKHLEVLVSQLNARDKQTINMTNWCEFFAYDVMSDLAFSEDFGMLKEAKPHRYISALHGATRILTIAAQTPWVRPLMSLFPVDRQSKLDGKEFARISMDTYRRRKERQPSQRDMFGYLAAKKAEGGRALTEAELIADTSLLIAAGAVSTALCITFIFRYICDDRAKFDRLQKEIDSCWSGESPLQVSALGPNTAPYLNGVINESLRLWPPAPNGMQRRTPPEGISVDGSVVPGGTQISVNTMGTQRDERHFTNPDEFLPERWIDAERPKTYNHDTRAFIPFTVGQFACLGKNLAYQEIRLFMAVVLHHFNFRLEESFNPVAWEETILYKGTFLVQSLPIVVTKR</sequence>
<reference evidence="10" key="1">
    <citation type="submission" date="2019-04" db="EMBL/GenBank/DDBJ databases">
        <title>Friends and foes A comparative genomics studyof 23 Aspergillus species from section Flavi.</title>
        <authorList>
            <consortium name="DOE Joint Genome Institute"/>
            <person name="Kjaerbolling I."/>
            <person name="Vesth T."/>
            <person name="Frisvad J.C."/>
            <person name="Nybo J.L."/>
            <person name="Theobald S."/>
            <person name="Kildgaard S."/>
            <person name="Isbrandt T."/>
            <person name="Kuo A."/>
            <person name="Sato A."/>
            <person name="Lyhne E.K."/>
            <person name="Kogle M.E."/>
            <person name="Wiebenga A."/>
            <person name="Kun R.S."/>
            <person name="Lubbers R.J."/>
            <person name="Makela M.R."/>
            <person name="Barry K."/>
            <person name="Chovatia M."/>
            <person name="Clum A."/>
            <person name="Daum C."/>
            <person name="Haridas S."/>
            <person name="He G."/>
            <person name="LaButti K."/>
            <person name="Lipzen A."/>
            <person name="Mondo S."/>
            <person name="Riley R."/>
            <person name="Salamov A."/>
            <person name="Simmons B.A."/>
            <person name="Magnuson J.K."/>
            <person name="Henrissat B."/>
            <person name="Mortensen U.H."/>
            <person name="Larsen T.O."/>
            <person name="Devries R.P."/>
            <person name="Grigoriev I.V."/>
            <person name="Machida M."/>
            <person name="Baker S.E."/>
            <person name="Andersen M.R."/>
        </authorList>
    </citation>
    <scope>NUCLEOTIDE SEQUENCE [LARGE SCALE GENOMIC DNA]</scope>
    <source>
        <strain evidence="10">CBS 130017</strain>
    </source>
</reference>
<keyword evidence="8" id="KW-0812">Transmembrane</keyword>
<evidence type="ECO:0000256" key="2">
    <source>
        <dbReference type="ARBA" id="ARBA00010617"/>
    </source>
</evidence>
<dbReference type="PRINTS" id="PR00463">
    <property type="entry name" value="EP450I"/>
</dbReference>
<organism evidence="9 10">
    <name type="scientific">Aspergillus sergii</name>
    <dbReference type="NCBI Taxonomy" id="1034303"/>
    <lineage>
        <taxon>Eukaryota</taxon>
        <taxon>Fungi</taxon>
        <taxon>Dikarya</taxon>
        <taxon>Ascomycota</taxon>
        <taxon>Pezizomycotina</taxon>
        <taxon>Eurotiomycetes</taxon>
        <taxon>Eurotiomycetidae</taxon>
        <taxon>Eurotiales</taxon>
        <taxon>Aspergillaceae</taxon>
        <taxon>Aspergillus</taxon>
        <taxon>Aspergillus subgen. Circumdati</taxon>
    </lineage>
</organism>
<dbReference type="Proteomes" id="UP000325945">
    <property type="component" value="Unassembled WGS sequence"/>
</dbReference>
<keyword evidence="4" id="KW-0560">Oxidoreductase</keyword>
<keyword evidence="8" id="KW-1133">Transmembrane helix</keyword>
<name>A0A5N6XDX8_9EURO</name>
<evidence type="ECO:0000256" key="1">
    <source>
        <dbReference type="ARBA" id="ARBA00001971"/>
    </source>
</evidence>
<dbReference type="Gene3D" id="1.10.630.10">
    <property type="entry name" value="Cytochrome P450"/>
    <property type="match status" value="1"/>
</dbReference>
<keyword evidence="10" id="KW-1185">Reference proteome</keyword>
<protein>
    <submittedName>
        <fullName evidence="9">Cytochrome P450</fullName>
    </submittedName>
</protein>
<dbReference type="GO" id="GO:0005506">
    <property type="term" value="F:iron ion binding"/>
    <property type="evidence" value="ECO:0007669"/>
    <property type="project" value="InterPro"/>
</dbReference>
<comment type="similarity">
    <text evidence="2">Belongs to the cytochrome P450 family.</text>
</comment>
<evidence type="ECO:0000256" key="8">
    <source>
        <dbReference type="SAM" id="Phobius"/>
    </source>
</evidence>
<feature type="transmembrane region" description="Helical" evidence="8">
    <location>
        <begin position="36"/>
        <end position="54"/>
    </location>
</feature>
<keyword evidence="5 7" id="KW-0408">Iron</keyword>
<dbReference type="GO" id="GO:0004497">
    <property type="term" value="F:monooxygenase activity"/>
    <property type="evidence" value="ECO:0007669"/>
    <property type="project" value="UniProtKB-KW"/>
</dbReference>
<keyword evidence="3 7" id="KW-0479">Metal-binding</keyword>
<keyword evidence="7" id="KW-0349">Heme</keyword>
<evidence type="ECO:0000256" key="4">
    <source>
        <dbReference type="ARBA" id="ARBA00023002"/>
    </source>
</evidence>
<feature type="transmembrane region" description="Helical" evidence="8">
    <location>
        <begin position="6"/>
        <end position="24"/>
    </location>
</feature>
<proteinExistence type="inferred from homology"/>
<evidence type="ECO:0000256" key="7">
    <source>
        <dbReference type="PIRSR" id="PIRSR602401-1"/>
    </source>
</evidence>
<dbReference type="Pfam" id="PF00067">
    <property type="entry name" value="p450"/>
    <property type="match status" value="1"/>
</dbReference>
<dbReference type="GO" id="GO:0020037">
    <property type="term" value="F:heme binding"/>
    <property type="evidence" value="ECO:0007669"/>
    <property type="project" value="InterPro"/>
</dbReference>
<dbReference type="PANTHER" id="PTHR24305:SF187">
    <property type="entry name" value="P450, PUTATIVE (EUROFUNG)-RELATED"/>
    <property type="match status" value="1"/>
</dbReference>
<evidence type="ECO:0000313" key="9">
    <source>
        <dbReference type="EMBL" id="KAE8331454.1"/>
    </source>
</evidence>
<accession>A0A5N6XDX8</accession>
<gene>
    <name evidence="9" type="ORF">BDV39DRAFT_201105</name>
</gene>
<evidence type="ECO:0000256" key="5">
    <source>
        <dbReference type="ARBA" id="ARBA00023004"/>
    </source>
</evidence>
<dbReference type="InterPro" id="IPR002401">
    <property type="entry name" value="Cyt_P450_E_grp-I"/>
</dbReference>
<dbReference type="InterPro" id="IPR050121">
    <property type="entry name" value="Cytochrome_P450_monoxygenase"/>
</dbReference>
<dbReference type="CDD" id="cd11061">
    <property type="entry name" value="CYP67-like"/>
    <property type="match status" value="1"/>
</dbReference>
<feature type="transmembrane region" description="Helical" evidence="8">
    <location>
        <begin position="348"/>
        <end position="369"/>
    </location>
</feature>
<dbReference type="InterPro" id="IPR001128">
    <property type="entry name" value="Cyt_P450"/>
</dbReference>
<keyword evidence="8" id="KW-0472">Membrane</keyword>
<dbReference type="GO" id="GO:0016705">
    <property type="term" value="F:oxidoreductase activity, acting on paired donors, with incorporation or reduction of molecular oxygen"/>
    <property type="evidence" value="ECO:0007669"/>
    <property type="project" value="InterPro"/>
</dbReference>
<dbReference type="InterPro" id="IPR036396">
    <property type="entry name" value="Cyt_P450_sf"/>
</dbReference>
<evidence type="ECO:0000313" key="10">
    <source>
        <dbReference type="Proteomes" id="UP000325945"/>
    </source>
</evidence>
<dbReference type="EMBL" id="ML741769">
    <property type="protein sequence ID" value="KAE8331454.1"/>
    <property type="molecule type" value="Genomic_DNA"/>
</dbReference>
<dbReference type="SUPFAM" id="SSF48264">
    <property type="entry name" value="Cytochrome P450"/>
    <property type="match status" value="1"/>
</dbReference>